<evidence type="ECO:0000256" key="8">
    <source>
        <dbReference type="RuleBase" id="RU363032"/>
    </source>
</evidence>
<comment type="similarity">
    <text evidence="2">Belongs to the binding-protein-dependent transport system permease family. CysTW subfamily.</text>
</comment>
<dbReference type="InterPro" id="IPR000515">
    <property type="entry name" value="MetI-like"/>
</dbReference>
<feature type="transmembrane region" description="Helical" evidence="8">
    <location>
        <begin position="107"/>
        <end position="128"/>
    </location>
</feature>
<dbReference type="Proteomes" id="UP000564885">
    <property type="component" value="Unassembled WGS sequence"/>
</dbReference>
<feature type="transmembrane region" description="Helical" evidence="8">
    <location>
        <begin position="202"/>
        <end position="231"/>
    </location>
</feature>
<evidence type="ECO:0000256" key="2">
    <source>
        <dbReference type="ARBA" id="ARBA00007069"/>
    </source>
</evidence>
<dbReference type="PANTHER" id="PTHR42929:SF1">
    <property type="entry name" value="INNER MEMBRANE ABC TRANSPORTER PERMEASE PROTEIN YDCU-RELATED"/>
    <property type="match status" value="1"/>
</dbReference>
<dbReference type="GO" id="GO:0055085">
    <property type="term" value="P:transmembrane transport"/>
    <property type="evidence" value="ECO:0007669"/>
    <property type="project" value="InterPro"/>
</dbReference>
<organism evidence="10 11">
    <name type="scientific">Enterovirga aerilata</name>
    <dbReference type="NCBI Taxonomy" id="2730920"/>
    <lineage>
        <taxon>Bacteria</taxon>
        <taxon>Pseudomonadati</taxon>
        <taxon>Pseudomonadota</taxon>
        <taxon>Alphaproteobacteria</taxon>
        <taxon>Hyphomicrobiales</taxon>
        <taxon>Methylobacteriaceae</taxon>
        <taxon>Enterovirga</taxon>
    </lineage>
</organism>
<evidence type="ECO:0000256" key="1">
    <source>
        <dbReference type="ARBA" id="ARBA00004651"/>
    </source>
</evidence>
<dbReference type="CDD" id="cd06261">
    <property type="entry name" value="TM_PBP2"/>
    <property type="match status" value="1"/>
</dbReference>
<feature type="transmembrane region" description="Helical" evidence="8">
    <location>
        <begin position="78"/>
        <end position="100"/>
    </location>
</feature>
<reference evidence="10 11" key="1">
    <citation type="submission" date="2020-04" db="EMBL/GenBank/DDBJ databases">
        <title>Enterovirga sp. isolate from soil.</title>
        <authorList>
            <person name="Chea S."/>
            <person name="Kim D.-U."/>
        </authorList>
    </citation>
    <scope>NUCLEOTIDE SEQUENCE [LARGE SCALE GENOMIC DNA]</scope>
    <source>
        <strain evidence="10 11">DB1703</strain>
    </source>
</reference>
<dbReference type="Pfam" id="PF00528">
    <property type="entry name" value="BPD_transp_1"/>
    <property type="match status" value="1"/>
</dbReference>
<name>A0A849I308_9HYPH</name>
<feature type="transmembrane region" description="Helical" evidence="8">
    <location>
        <begin position="16"/>
        <end position="43"/>
    </location>
</feature>
<accession>A0A849I308</accession>
<dbReference type="RefSeq" id="WP_171219648.1">
    <property type="nucleotide sequence ID" value="NZ_JABEPP010000005.1"/>
</dbReference>
<evidence type="ECO:0000256" key="7">
    <source>
        <dbReference type="ARBA" id="ARBA00023136"/>
    </source>
</evidence>
<comment type="subcellular location">
    <subcellularLocation>
        <location evidence="1 8">Cell membrane</location>
        <topology evidence="1 8">Multi-pass membrane protein</topology>
    </subcellularLocation>
</comment>
<feature type="domain" description="ABC transmembrane type-1" evidence="9">
    <location>
        <begin position="72"/>
        <end position="279"/>
    </location>
</feature>
<dbReference type="PANTHER" id="PTHR42929">
    <property type="entry name" value="INNER MEMBRANE ABC TRANSPORTER PERMEASE PROTEIN YDCU-RELATED-RELATED"/>
    <property type="match status" value="1"/>
</dbReference>
<dbReference type="EMBL" id="JABEPP010000005">
    <property type="protein sequence ID" value="NNM74186.1"/>
    <property type="molecule type" value="Genomic_DNA"/>
</dbReference>
<protein>
    <submittedName>
        <fullName evidence="10">ABC transporter permease</fullName>
    </submittedName>
</protein>
<keyword evidence="7 8" id="KW-0472">Membrane</keyword>
<feature type="transmembrane region" description="Helical" evidence="8">
    <location>
        <begin position="160"/>
        <end position="181"/>
    </location>
</feature>
<keyword evidence="5 8" id="KW-0812">Transmembrane</keyword>
<evidence type="ECO:0000256" key="6">
    <source>
        <dbReference type="ARBA" id="ARBA00022989"/>
    </source>
</evidence>
<evidence type="ECO:0000256" key="3">
    <source>
        <dbReference type="ARBA" id="ARBA00022448"/>
    </source>
</evidence>
<gene>
    <name evidence="10" type="ORF">HJG44_17590</name>
</gene>
<keyword evidence="4" id="KW-1003">Cell membrane</keyword>
<dbReference type="AlphaFoldDB" id="A0A849I308"/>
<evidence type="ECO:0000313" key="11">
    <source>
        <dbReference type="Proteomes" id="UP000564885"/>
    </source>
</evidence>
<proteinExistence type="inferred from homology"/>
<keyword evidence="6 8" id="KW-1133">Transmembrane helix</keyword>
<sequence>MAAVSSVPPRRRDLRALLVIPGALWLLAFAVAPLAILFAMSFWTSSIFGTTTDLTLDNYRVIADDPIYFQVLLQTLRIALTVTALSLLVGYPMAYFLASLRGPKRGVFLVLLFLPFWSSYVVRTFVWLPMLGRNGLVNAVLLQLGIISEPLDWLLYNEGATHIGLVYVYTLFMTLPLYLSLDRIDRNLIDAAADLGAGPFRAFFRVVFPLSMPGVLSGCVMVFLLACGAYVTPQLLGGTSGMMFGNVIAPQYTVTNNWALGAALSVILVIVVFLCLVIFGRRVRLNDIFIGG</sequence>
<dbReference type="InterPro" id="IPR035906">
    <property type="entry name" value="MetI-like_sf"/>
</dbReference>
<evidence type="ECO:0000259" key="9">
    <source>
        <dbReference type="PROSITE" id="PS50928"/>
    </source>
</evidence>
<dbReference type="PROSITE" id="PS50928">
    <property type="entry name" value="ABC_TM1"/>
    <property type="match status" value="1"/>
</dbReference>
<dbReference type="SUPFAM" id="SSF161098">
    <property type="entry name" value="MetI-like"/>
    <property type="match status" value="1"/>
</dbReference>
<evidence type="ECO:0000313" key="10">
    <source>
        <dbReference type="EMBL" id="NNM74186.1"/>
    </source>
</evidence>
<comment type="caution">
    <text evidence="10">The sequence shown here is derived from an EMBL/GenBank/DDBJ whole genome shotgun (WGS) entry which is preliminary data.</text>
</comment>
<feature type="transmembrane region" description="Helical" evidence="8">
    <location>
        <begin position="258"/>
        <end position="279"/>
    </location>
</feature>
<keyword evidence="3 8" id="KW-0813">Transport</keyword>
<evidence type="ECO:0000256" key="5">
    <source>
        <dbReference type="ARBA" id="ARBA00022692"/>
    </source>
</evidence>
<evidence type="ECO:0000256" key="4">
    <source>
        <dbReference type="ARBA" id="ARBA00022475"/>
    </source>
</evidence>
<dbReference type="GO" id="GO:0005886">
    <property type="term" value="C:plasma membrane"/>
    <property type="evidence" value="ECO:0007669"/>
    <property type="project" value="UniProtKB-SubCell"/>
</dbReference>
<dbReference type="Gene3D" id="1.10.3720.10">
    <property type="entry name" value="MetI-like"/>
    <property type="match status" value="1"/>
</dbReference>
<keyword evidence="11" id="KW-1185">Reference proteome</keyword>